<organism evidence="1">
    <name type="scientific">Panicum hallii</name>
    <dbReference type="NCBI Taxonomy" id="206008"/>
    <lineage>
        <taxon>Eukaryota</taxon>
        <taxon>Viridiplantae</taxon>
        <taxon>Streptophyta</taxon>
        <taxon>Embryophyta</taxon>
        <taxon>Tracheophyta</taxon>
        <taxon>Spermatophyta</taxon>
        <taxon>Magnoliopsida</taxon>
        <taxon>Liliopsida</taxon>
        <taxon>Poales</taxon>
        <taxon>Poaceae</taxon>
        <taxon>PACMAD clade</taxon>
        <taxon>Panicoideae</taxon>
        <taxon>Panicodae</taxon>
        <taxon>Paniceae</taxon>
        <taxon>Panicinae</taxon>
        <taxon>Panicum</taxon>
        <taxon>Panicum sect. Panicum</taxon>
    </lineage>
</organism>
<proteinExistence type="predicted"/>
<name>A0A2T8KUL7_9POAL</name>
<dbReference type="Proteomes" id="UP000243499">
    <property type="component" value="Chromosome 1"/>
</dbReference>
<reference evidence="1" key="1">
    <citation type="submission" date="2018-04" db="EMBL/GenBank/DDBJ databases">
        <title>WGS assembly of Panicum hallii.</title>
        <authorList>
            <person name="Lovell J."/>
            <person name="Jenkins J."/>
            <person name="Lowry D."/>
            <person name="Mamidi S."/>
            <person name="Sreedasyam A."/>
            <person name="Weng X."/>
            <person name="Barry K."/>
            <person name="Bonette J."/>
            <person name="Campitelli B."/>
            <person name="Daum C."/>
            <person name="Gordon S."/>
            <person name="Gould B."/>
            <person name="Lipzen A."/>
            <person name="Macqueen A."/>
            <person name="Palacio-Mejia J."/>
            <person name="Plott C."/>
            <person name="Shakirov E."/>
            <person name="Shu S."/>
            <person name="Yoshinaga Y."/>
            <person name="Zane M."/>
            <person name="Rokhsar D."/>
            <person name="Grimwood J."/>
            <person name="Schmutz J."/>
            <person name="Juenger T."/>
        </authorList>
    </citation>
    <scope>NUCLEOTIDE SEQUENCE [LARGE SCALE GENOMIC DNA]</scope>
    <source>
        <strain evidence="1">FIL2</strain>
    </source>
</reference>
<dbReference type="EMBL" id="CM008046">
    <property type="protein sequence ID" value="PVH65867.1"/>
    <property type="molecule type" value="Genomic_DNA"/>
</dbReference>
<evidence type="ECO:0000313" key="1">
    <source>
        <dbReference type="EMBL" id="PVH65867.1"/>
    </source>
</evidence>
<gene>
    <name evidence="1" type="ORF">PAHAL_1G092200</name>
</gene>
<accession>A0A2T8KUL7</accession>
<dbReference type="Gramene" id="PVH65867">
    <property type="protein sequence ID" value="PVH65867"/>
    <property type="gene ID" value="PAHAL_1G092200"/>
</dbReference>
<protein>
    <submittedName>
        <fullName evidence="1">Uncharacterized protein</fullName>
    </submittedName>
</protein>
<dbReference type="AlphaFoldDB" id="A0A2T8KUL7"/>
<sequence length="74" mass="8580">MYLFIGWIKFWFQCCANDTTTSLLRFVLQCSLLNVECLGVFGCMYHLFHVQNGTHLDGDPLFGWGNHTKSFRIS</sequence>